<dbReference type="InterPro" id="IPR036188">
    <property type="entry name" value="FAD/NAD-bd_sf"/>
</dbReference>
<reference evidence="6 8" key="2">
    <citation type="submission" date="2023-09" db="EMBL/GenBank/DDBJ databases">
        <title>Complete-Gapless Cercospora beticola genome.</title>
        <authorList>
            <person name="Wyatt N.A."/>
            <person name="Spanner R.E."/>
            <person name="Bolton M.D."/>
        </authorList>
    </citation>
    <scope>NUCLEOTIDE SEQUENCE [LARGE SCALE GENOMIC DNA]</scope>
    <source>
        <strain evidence="6">Cb09-40</strain>
    </source>
</reference>
<proteinExistence type="inferred from homology"/>
<dbReference type="OrthoDB" id="74360at2759"/>
<evidence type="ECO:0000313" key="8">
    <source>
        <dbReference type="Proteomes" id="UP001302367"/>
    </source>
</evidence>
<dbReference type="Gene3D" id="3.50.50.60">
    <property type="entry name" value="FAD/NAD(P)-binding domain"/>
    <property type="match status" value="2"/>
</dbReference>
<dbReference type="PANTHER" id="PTHR42877">
    <property type="entry name" value="L-ORNITHINE N(5)-MONOOXYGENASE-RELATED"/>
    <property type="match status" value="1"/>
</dbReference>
<accession>A0A2G5HUX2</accession>
<keyword evidence="2" id="KW-0285">Flavoprotein</keyword>
<protein>
    <submittedName>
        <fullName evidence="5">Putative sterigmatocystin biosynthesis monooxygenase stcW</fullName>
    </submittedName>
</protein>
<dbReference type="AlphaFoldDB" id="A0A2G5HUX2"/>
<dbReference type="InterPro" id="IPR020946">
    <property type="entry name" value="Flavin_mOase-like"/>
</dbReference>
<dbReference type="PANTHER" id="PTHR42877:SF6">
    <property type="entry name" value="MONOOXYGENASE, PUTATIVE (AFU_ORTHOLOGUE AFUA_3G15050)-RELATED"/>
    <property type="match status" value="1"/>
</dbReference>
<sequence length="639" mass="71644">MDALIETTLRYTQAVKGTVPRTLAQDSKMGSVETALSPEGVAGDTKLATSTIVELKTVSEQEASDLKSDWTYPWPTDFKISEHPVDEVRKLKVAVVGAGLAGITAGALLPAKVPGIDLTILEKNTDVGGTWFENVYPGVRCDIPAHVYQSTFTPNTQWTEEYAQGKEILAYWQSVARKHKVYDYVRFKTKVVGAYWDEQRAQWKIDSVNVETGSSVSEHYDFFITAIGHFNDWKLPSYPGIESYKGHLRHSSNWDVNFDPKGKRIATIGNGASGIQVTTELQKLADHVVHYARNRTWIAGSFNPAVKDRQNTPMYFLEEQLEDFKDPEQYLKYRKSLEDKFFRGFDSQLVDSDTSKNLRQNFIEAMRARTKDKPELLDNLVPDFPPNCRRLTPGPGYLEALCAPNLEFVQTPIERFVEDGIVTTDGVHRQVDAVICSTGANVHYAPPFPIVSGDADLSRDWRAGGKFGWPRSYLGMATDGFPNLAYILGPNPAGPSGTVPHAAENQITYIAKVLRKISSQGIRTMAPSKAATDDFVAYADAFFPRTNMALKCSSWSNGGRPGARIHGHWPGSGAHATYIRREPRWEDFEYTYVRPENRFAYFGNGQTAKEQDPGSDMTPYLKLEQANDLRNLHESWWDL</sequence>
<evidence type="ECO:0000256" key="3">
    <source>
        <dbReference type="ARBA" id="ARBA00022827"/>
    </source>
</evidence>
<evidence type="ECO:0000256" key="1">
    <source>
        <dbReference type="ARBA" id="ARBA00010139"/>
    </source>
</evidence>
<dbReference type="GO" id="GO:0004499">
    <property type="term" value="F:N,N-dimethylaniline monooxygenase activity"/>
    <property type="evidence" value="ECO:0007669"/>
    <property type="project" value="InterPro"/>
</dbReference>
<keyword evidence="4" id="KW-0560">Oxidoreductase</keyword>
<evidence type="ECO:0000313" key="6">
    <source>
        <dbReference type="EMBL" id="WPB07163.1"/>
    </source>
</evidence>
<organism evidence="5 7">
    <name type="scientific">Cercospora beticola</name>
    <name type="common">Sugarbeet leaf spot fungus</name>
    <dbReference type="NCBI Taxonomy" id="122368"/>
    <lineage>
        <taxon>Eukaryota</taxon>
        <taxon>Fungi</taxon>
        <taxon>Dikarya</taxon>
        <taxon>Ascomycota</taxon>
        <taxon>Pezizomycotina</taxon>
        <taxon>Dothideomycetes</taxon>
        <taxon>Dothideomycetidae</taxon>
        <taxon>Mycosphaerellales</taxon>
        <taxon>Mycosphaerellaceae</taxon>
        <taxon>Cercospora</taxon>
    </lineage>
</organism>
<keyword evidence="5" id="KW-0503">Monooxygenase</keyword>
<dbReference type="EMBL" id="CP134191">
    <property type="protein sequence ID" value="WPB07163.1"/>
    <property type="molecule type" value="Genomic_DNA"/>
</dbReference>
<dbReference type="SUPFAM" id="SSF51905">
    <property type="entry name" value="FAD/NAD(P)-binding domain"/>
    <property type="match status" value="2"/>
</dbReference>
<keyword evidence="8" id="KW-1185">Reference proteome</keyword>
<dbReference type="Proteomes" id="UP001302367">
    <property type="component" value="Chromosome 8"/>
</dbReference>
<evidence type="ECO:0000256" key="2">
    <source>
        <dbReference type="ARBA" id="ARBA00022630"/>
    </source>
</evidence>
<reference evidence="5 7" key="1">
    <citation type="submission" date="2015-10" db="EMBL/GenBank/DDBJ databases">
        <title>The cercosporin biosynthetic gene cluster was horizontally transferred to several fungal lineages and shown to be expanded in Cercospora beticola based on microsynteny with recipient genomes.</title>
        <authorList>
            <person name="De Jonge R."/>
            <person name="Ebert M.K."/>
            <person name="Suttle J.C."/>
            <person name="Jurick Ii W.M."/>
            <person name="Secor G.A."/>
            <person name="Thomma B.P."/>
            <person name="Van De Peer Y."/>
            <person name="Bolton M.D."/>
        </authorList>
    </citation>
    <scope>NUCLEOTIDE SEQUENCE [LARGE SCALE GENOMIC DNA]</scope>
    <source>
        <strain evidence="5 7">09-40</strain>
    </source>
</reference>
<dbReference type="GO" id="GO:0050661">
    <property type="term" value="F:NADP binding"/>
    <property type="evidence" value="ECO:0007669"/>
    <property type="project" value="InterPro"/>
</dbReference>
<evidence type="ECO:0000313" key="7">
    <source>
        <dbReference type="Proteomes" id="UP000230605"/>
    </source>
</evidence>
<dbReference type="Proteomes" id="UP000230605">
    <property type="component" value="Chromosome 8"/>
</dbReference>
<dbReference type="Pfam" id="PF00743">
    <property type="entry name" value="FMO-like"/>
    <property type="match status" value="1"/>
</dbReference>
<keyword evidence="3" id="KW-0274">FAD</keyword>
<evidence type="ECO:0000256" key="4">
    <source>
        <dbReference type="ARBA" id="ARBA00023002"/>
    </source>
</evidence>
<comment type="similarity">
    <text evidence="1">Belongs to the FAD-binding monooxygenase family.</text>
</comment>
<dbReference type="EMBL" id="LKMD01000103">
    <property type="protein sequence ID" value="PIA96340.1"/>
    <property type="molecule type" value="Genomic_DNA"/>
</dbReference>
<evidence type="ECO:0000313" key="5">
    <source>
        <dbReference type="EMBL" id="PIA96340.1"/>
    </source>
</evidence>
<name>A0A2G5HUX2_CERBT</name>
<dbReference type="InterPro" id="IPR051209">
    <property type="entry name" value="FAD-bind_Monooxygenase_sf"/>
</dbReference>
<gene>
    <name evidence="5" type="ORF">CB0940_10445</name>
    <name evidence="6" type="ORF">RHO25_011823</name>
</gene>
<dbReference type="GO" id="GO:0050660">
    <property type="term" value="F:flavin adenine dinucleotide binding"/>
    <property type="evidence" value="ECO:0007669"/>
    <property type="project" value="InterPro"/>
</dbReference>